<evidence type="ECO:0000313" key="2">
    <source>
        <dbReference type="Proteomes" id="UP000823775"/>
    </source>
</evidence>
<feature type="non-terminal residue" evidence="1">
    <location>
        <position position="152"/>
    </location>
</feature>
<comment type="caution">
    <text evidence="1">The sequence shown here is derived from an EMBL/GenBank/DDBJ whole genome shotgun (WGS) entry which is preliminary data.</text>
</comment>
<sequence>PETLSCVGYPQATIHKPHRHTIGSLIDNEMQSEELLLYSINVKTRLTVLRKIPFSELKHRRMEQPYDSSNSGISYLYLLKFFHLGEIHDAEEVFNGFDFMASLRGDLTRNGQQLLSKVAEHRRRDMQIEGSGSRCVFLLGLGSPFGLFLGDG</sequence>
<accession>A0ABS8Y8F4</accession>
<keyword evidence="2" id="KW-1185">Reference proteome</keyword>
<feature type="non-terminal residue" evidence="1">
    <location>
        <position position="1"/>
    </location>
</feature>
<evidence type="ECO:0000313" key="1">
    <source>
        <dbReference type="EMBL" id="MCE5167277.1"/>
    </source>
</evidence>
<reference evidence="1 2" key="1">
    <citation type="journal article" date="2021" name="BMC Genomics">
        <title>Datura genome reveals duplications of psychoactive alkaloid biosynthetic genes and high mutation rate following tissue culture.</title>
        <authorList>
            <person name="Rajewski A."/>
            <person name="Carter-House D."/>
            <person name="Stajich J."/>
            <person name="Litt A."/>
        </authorList>
    </citation>
    <scope>NUCLEOTIDE SEQUENCE [LARGE SCALE GENOMIC DNA]</scope>
    <source>
        <strain evidence="1">AR-01</strain>
    </source>
</reference>
<name>A0ABS8Y8F4_DATST</name>
<proteinExistence type="predicted"/>
<dbReference type="Proteomes" id="UP000823775">
    <property type="component" value="Unassembled WGS sequence"/>
</dbReference>
<organism evidence="1 2">
    <name type="scientific">Datura stramonium</name>
    <name type="common">Jimsonweed</name>
    <name type="synonym">Common thornapple</name>
    <dbReference type="NCBI Taxonomy" id="4076"/>
    <lineage>
        <taxon>Eukaryota</taxon>
        <taxon>Viridiplantae</taxon>
        <taxon>Streptophyta</taxon>
        <taxon>Embryophyta</taxon>
        <taxon>Tracheophyta</taxon>
        <taxon>Spermatophyta</taxon>
        <taxon>Magnoliopsida</taxon>
        <taxon>eudicotyledons</taxon>
        <taxon>Gunneridae</taxon>
        <taxon>Pentapetalae</taxon>
        <taxon>asterids</taxon>
        <taxon>lamiids</taxon>
        <taxon>Solanales</taxon>
        <taxon>Solanaceae</taxon>
        <taxon>Solanoideae</taxon>
        <taxon>Datureae</taxon>
        <taxon>Datura</taxon>
    </lineage>
</organism>
<dbReference type="EMBL" id="JACEIK010071260">
    <property type="protein sequence ID" value="MCE5167277.1"/>
    <property type="molecule type" value="Genomic_DNA"/>
</dbReference>
<gene>
    <name evidence="1" type="ORF">HAX54_045739</name>
</gene>
<protein>
    <submittedName>
        <fullName evidence="1">Uncharacterized protein</fullName>
    </submittedName>
</protein>